<comment type="subcellular location">
    <subcellularLocation>
        <location evidence="1">Cell membrane</location>
        <topology evidence="1">Multi-pass membrane protein</topology>
    </subcellularLocation>
</comment>
<feature type="transmembrane region" description="Helical" evidence="7">
    <location>
        <begin position="35"/>
        <end position="57"/>
    </location>
</feature>
<dbReference type="PANTHER" id="PTHR42920:SF5">
    <property type="entry name" value="EAMA DOMAIN-CONTAINING PROTEIN"/>
    <property type="match status" value="1"/>
</dbReference>
<feature type="transmembrane region" description="Helical" evidence="7">
    <location>
        <begin position="242"/>
        <end position="262"/>
    </location>
</feature>
<evidence type="ECO:0000256" key="5">
    <source>
        <dbReference type="ARBA" id="ARBA00023136"/>
    </source>
</evidence>
<gene>
    <name evidence="9" type="ORF">E4P82_03730</name>
</gene>
<dbReference type="InterPro" id="IPR051258">
    <property type="entry name" value="Diverse_Substrate_Transporter"/>
</dbReference>
<evidence type="ECO:0000256" key="6">
    <source>
        <dbReference type="SAM" id="MobiDB-lite"/>
    </source>
</evidence>
<dbReference type="SUPFAM" id="SSF103481">
    <property type="entry name" value="Multidrug resistance efflux transporter EmrE"/>
    <property type="match status" value="2"/>
</dbReference>
<dbReference type="InterPro" id="IPR037185">
    <property type="entry name" value="EmrE-like"/>
</dbReference>
<feature type="transmembrane region" description="Helical" evidence="7">
    <location>
        <begin position="155"/>
        <end position="173"/>
    </location>
</feature>
<keyword evidence="2" id="KW-1003">Cell membrane</keyword>
<feature type="compositionally biased region" description="Low complexity" evidence="6">
    <location>
        <begin position="291"/>
        <end position="311"/>
    </location>
</feature>
<accession>A0ABX1TG84</accession>
<evidence type="ECO:0000256" key="2">
    <source>
        <dbReference type="ARBA" id="ARBA00022475"/>
    </source>
</evidence>
<evidence type="ECO:0000259" key="8">
    <source>
        <dbReference type="Pfam" id="PF00892"/>
    </source>
</evidence>
<dbReference type="Proteomes" id="UP000760480">
    <property type="component" value="Unassembled WGS sequence"/>
</dbReference>
<sequence>MNLKSLKAELLLLLTALIWGFAFVAQRVGMDHVGPFTYTGVRFLLGALSLLPLLLIGSRASRSAPPKNWRTILAGSLLAGLFLFAGATLQQLGLVHTTAGKAGFITGLYVVIVPLLGLFWHSTPSSTWVGAGLAVIGLYLLTMTDGLTLAEGDGLVLAGAFFWAGHVLVIGWLSGRIEPVLLACLQITVCGVLSLGVALAIEPISLRGLQDATLPILYGGLLSVGIAYTLQVVAQRDAPPSHAAIILSLETVFAALGGWLLLDEALSGRGLLGCGLMLVGMLLSQLGLGKAAPTPTEPAVPTATLAADERR</sequence>
<feature type="transmembrane region" description="Helical" evidence="7">
    <location>
        <begin position="268"/>
        <end position="288"/>
    </location>
</feature>
<dbReference type="EMBL" id="SPMZ01000011">
    <property type="protein sequence ID" value="NMQ18385.1"/>
    <property type="molecule type" value="Genomic_DNA"/>
</dbReference>
<dbReference type="InterPro" id="IPR000620">
    <property type="entry name" value="EamA_dom"/>
</dbReference>
<feature type="transmembrane region" description="Helical" evidence="7">
    <location>
        <begin position="180"/>
        <end position="201"/>
    </location>
</feature>
<evidence type="ECO:0000313" key="10">
    <source>
        <dbReference type="Proteomes" id="UP000760480"/>
    </source>
</evidence>
<evidence type="ECO:0000313" key="9">
    <source>
        <dbReference type="EMBL" id="NMQ18385.1"/>
    </source>
</evidence>
<evidence type="ECO:0000256" key="4">
    <source>
        <dbReference type="ARBA" id="ARBA00022989"/>
    </source>
</evidence>
<feature type="transmembrane region" description="Helical" evidence="7">
    <location>
        <begin position="127"/>
        <end position="149"/>
    </location>
</feature>
<feature type="domain" description="EamA" evidence="8">
    <location>
        <begin position="7"/>
        <end position="142"/>
    </location>
</feature>
<proteinExistence type="predicted"/>
<evidence type="ECO:0000256" key="7">
    <source>
        <dbReference type="SAM" id="Phobius"/>
    </source>
</evidence>
<protein>
    <submittedName>
        <fullName evidence="9">DMT family transporter</fullName>
    </submittedName>
</protein>
<keyword evidence="4 7" id="KW-1133">Transmembrane helix</keyword>
<dbReference type="Pfam" id="PF00892">
    <property type="entry name" value="EamA"/>
    <property type="match status" value="2"/>
</dbReference>
<comment type="caution">
    <text evidence="9">The sequence shown here is derived from an EMBL/GenBank/DDBJ whole genome shotgun (WGS) entry which is preliminary data.</text>
</comment>
<feature type="transmembrane region" description="Helical" evidence="7">
    <location>
        <begin position="102"/>
        <end position="120"/>
    </location>
</feature>
<feature type="region of interest" description="Disordered" evidence="6">
    <location>
        <begin position="290"/>
        <end position="311"/>
    </location>
</feature>
<keyword evidence="10" id="KW-1185">Reference proteome</keyword>
<feature type="transmembrane region" description="Helical" evidence="7">
    <location>
        <begin position="69"/>
        <end position="90"/>
    </location>
</feature>
<dbReference type="Gene3D" id="1.10.3730.20">
    <property type="match status" value="1"/>
</dbReference>
<keyword evidence="3 7" id="KW-0812">Transmembrane</keyword>
<evidence type="ECO:0000256" key="1">
    <source>
        <dbReference type="ARBA" id="ARBA00004651"/>
    </source>
</evidence>
<organism evidence="9 10">
    <name type="scientific">Candidatus Competibacter phosphatis</name>
    <dbReference type="NCBI Taxonomy" id="221280"/>
    <lineage>
        <taxon>Bacteria</taxon>
        <taxon>Pseudomonadati</taxon>
        <taxon>Pseudomonadota</taxon>
        <taxon>Gammaproteobacteria</taxon>
        <taxon>Candidatus Competibacteraceae</taxon>
        <taxon>Candidatus Competibacter</taxon>
    </lineage>
</organism>
<evidence type="ECO:0000256" key="3">
    <source>
        <dbReference type="ARBA" id="ARBA00022692"/>
    </source>
</evidence>
<dbReference type="PANTHER" id="PTHR42920">
    <property type="entry name" value="OS03G0707200 PROTEIN-RELATED"/>
    <property type="match status" value="1"/>
</dbReference>
<keyword evidence="5 7" id="KW-0472">Membrane</keyword>
<reference evidence="9 10" key="1">
    <citation type="submission" date="2019-03" db="EMBL/GenBank/DDBJ databases">
        <title>Metabolic reconstructions from genomes of highly enriched 'Candidatus Accumulibacter' and 'Candidatus Competibacter' bioreactor populations.</title>
        <authorList>
            <person name="Annavajhala M.K."/>
            <person name="Welles L."/>
            <person name="Abbas B."/>
            <person name="Sorokin D."/>
            <person name="Park H."/>
            <person name="Van Loosdrecht M."/>
            <person name="Chandran K."/>
        </authorList>
    </citation>
    <scope>NUCLEOTIDE SEQUENCE [LARGE SCALE GENOMIC DNA]</scope>
    <source>
        <strain evidence="9 10">SBR_G</strain>
    </source>
</reference>
<feature type="transmembrane region" description="Helical" evidence="7">
    <location>
        <begin position="213"/>
        <end position="230"/>
    </location>
</feature>
<feature type="domain" description="EamA" evidence="8">
    <location>
        <begin position="152"/>
        <end position="283"/>
    </location>
</feature>
<name>A0ABX1TG84_9GAMM</name>
<dbReference type="RefSeq" id="WP_169247679.1">
    <property type="nucleotide sequence ID" value="NZ_SPMZ01000011.1"/>
</dbReference>